<accession>A0A654F130</accession>
<dbReference type="SMR" id="A0A654F130"/>
<dbReference type="ExpressionAtlas" id="A0A654F130">
    <property type="expression patterns" value="baseline and differential"/>
</dbReference>
<proteinExistence type="predicted"/>
<dbReference type="Proteomes" id="UP000426265">
    <property type="component" value="Unassembled WGS sequence"/>
</dbReference>
<gene>
    <name evidence="2" type="ordered locus">At2g25510</name>
    <name evidence="3" type="ORF">AN1_LOCUS8940</name>
</gene>
<evidence type="ECO:0000313" key="4">
    <source>
        <dbReference type="Proteomes" id="UP000426265"/>
    </source>
</evidence>
<organism evidence="3 4">
    <name type="scientific">Arabidopsis thaliana</name>
    <name type="common">Mouse-ear cress</name>
    <dbReference type="NCBI Taxonomy" id="3702"/>
    <lineage>
        <taxon>Eukaryota</taxon>
        <taxon>Viridiplantae</taxon>
        <taxon>Streptophyta</taxon>
        <taxon>Embryophyta</taxon>
        <taxon>Tracheophyta</taxon>
        <taxon>Spermatophyta</taxon>
        <taxon>Magnoliopsida</taxon>
        <taxon>eudicotyledons</taxon>
        <taxon>Gunneridae</taxon>
        <taxon>Pentapetalae</taxon>
        <taxon>rosids</taxon>
        <taxon>malvids</taxon>
        <taxon>Brassicales</taxon>
        <taxon>Brassicaceae</taxon>
        <taxon>Camelineae</taxon>
        <taxon>Arabidopsis</taxon>
    </lineage>
</organism>
<keyword evidence="1" id="KW-0812">Transmembrane</keyword>
<sequence>MMHALLFLLSQNIFLRLYALRQKIRLFRNVFEKAHVVVFIYLLLRPRGLSKAQTNLVIDLNLASNACVCACFLHCGLVCGFCLCLPMHVFVIFYSLSNGRYNK</sequence>
<feature type="transmembrane region" description="Helical" evidence="1">
    <location>
        <begin position="63"/>
        <end position="96"/>
    </location>
</feature>
<dbReference type="AlphaFoldDB" id="A0A654F130"/>
<reference evidence="3 4" key="1">
    <citation type="submission" date="2019-11" db="EMBL/GenBank/DDBJ databases">
        <authorList>
            <person name="Jiao W.-B."/>
            <person name="Schneeberger K."/>
        </authorList>
    </citation>
    <scope>NUCLEOTIDE SEQUENCE [LARGE SCALE GENOMIC DNA]</scope>
    <source>
        <strain evidence="4">cv. An-1</strain>
    </source>
</reference>
<dbReference type="Araport" id="AT2G25510"/>
<evidence type="ECO:0008006" key="5">
    <source>
        <dbReference type="Google" id="ProtNLM"/>
    </source>
</evidence>
<keyword evidence="1" id="KW-1133">Transmembrane helix</keyword>
<name>A0A654F130_ARATH</name>
<keyword evidence="1" id="KW-0472">Membrane</keyword>
<evidence type="ECO:0000313" key="3">
    <source>
        <dbReference type="EMBL" id="VYS53482.1"/>
    </source>
</evidence>
<dbReference type="EMBL" id="CACRSJ010000105">
    <property type="protein sequence ID" value="VYS53482.1"/>
    <property type="molecule type" value="Genomic_DNA"/>
</dbReference>
<evidence type="ECO:0000313" key="2">
    <source>
        <dbReference type="Araport" id="AT2G25510"/>
    </source>
</evidence>
<evidence type="ECO:0000256" key="1">
    <source>
        <dbReference type="SAM" id="Phobius"/>
    </source>
</evidence>
<dbReference type="GeneID" id="817089"/>
<protein>
    <recommendedName>
        <fullName evidence="5">Transmembrane protein</fullName>
    </recommendedName>
</protein>